<evidence type="ECO:0000256" key="1">
    <source>
        <dbReference type="SAM" id="MobiDB-lite"/>
    </source>
</evidence>
<protein>
    <submittedName>
        <fullName evidence="2">Uncharacterized protein</fullName>
    </submittedName>
</protein>
<dbReference type="AlphaFoldDB" id="A0A0A9APA2"/>
<evidence type="ECO:0000313" key="2">
    <source>
        <dbReference type="EMBL" id="JAD50755.1"/>
    </source>
</evidence>
<sequence length="55" mass="6060">MISRHRSNSTRPSSHPGSGHPITATFSAILAATYLPTQLLQNAWAQWLKINISET</sequence>
<name>A0A0A9APA2_ARUDO</name>
<reference evidence="2" key="2">
    <citation type="journal article" date="2015" name="Data Brief">
        <title>Shoot transcriptome of the giant reed, Arundo donax.</title>
        <authorList>
            <person name="Barrero R.A."/>
            <person name="Guerrero F.D."/>
            <person name="Moolhuijzen P."/>
            <person name="Goolsby J.A."/>
            <person name="Tidwell J."/>
            <person name="Bellgard S.E."/>
            <person name="Bellgard M.I."/>
        </authorList>
    </citation>
    <scope>NUCLEOTIDE SEQUENCE</scope>
    <source>
        <tissue evidence="2">Shoot tissue taken approximately 20 cm above the soil surface</tissue>
    </source>
</reference>
<proteinExistence type="predicted"/>
<accession>A0A0A9APA2</accession>
<feature type="region of interest" description="Disordered" evidence="1">
    <location>
        <begin position="1"/>
        <end position="20"/>
    </location>
</feature>
<organism evidence="2">
    <name type="scientific">Arundo donax</name>
    <name type="common">Giant reed</name>
    <name type="synonym">Donax arundinaceus</name>
    <dbReference type="NCBI Taxonomy" id="35708"/>
    <lineage>
        <taxon>Eukaryota</taxon>
        <taxon>Viridiplantae</taxon>
        <taxon>Streptophyta</taxon>
        <taxon>Embryophyta</taxon>
        <taxon>Tracheophyta</taxon>
        <taxon>Spermatophyta</taxon>
        <taxon>Magnoliopsida</taxon>
        <taxon>Liliopsida</taxon>
        <taxon>Poales</taxon>
        <taxon>Poaceae</taxon>
        <taxon>PACMAD clade</taxon>
        <taxon>Arundinoideae</taxon>
        <taxon>Arundineae</taxon>
        <taxon>Arundo</taxon>
    </lineage>
</organism>
<reference evidence="2" key="1">
    <citation type="submission" date="2014-09" db="EMBL/GenBank/DDBJ databases">
        <authorList>
            <person name="Magalhaes I.L.F."/>
            <person name="Oliveira U."/>
            <person name="Santos F.R."/>
            <person name="Vidigal T.H.D.A."/>
            <person name="Brescovit A.D."/>
            <person name="Santos A.J."/>
        </authorList>
    </citation>
    <scope>NUCLEOTIDE SEQUENCE</scope>
    <source>
        <tissue evidence="2">Shoot tissue taken approximately 20 cm above the soil surface</tissue>
    </source>
</reference>
<dbReference type="EMBL" id="GBRH01247140">
    <property type="protein sequence ID" value="JAD50755.1"/>
    <property type="molecule type" value="Transcribed_RNA"/>
</dbReference>